<organism evidence="2">
    <name type="scientific">Tanacetum cinerariifolium</name>
    <name type="common">Dalmatian daisy</name>
    <name type="synonym">Chrysanthemum cinerariifolium</name>
    <dbReference type="NCBI Taxonomy" id="118510"/>
    <lineage>
        <taxon>Eukaryota</taxon>
        <taxon>Viridiplantae</taxon>
        <taxon>Streptophyta</taxon>
        <taxon>Embryophyta</taxon>
        <taxon>Tracheophyta</taxon>
        <taxon>Spermatophyta</taxon>
        <taxon>Magnoliopsida</taxon>
        <taxon>eudicotyledons</taxon>
        <taxon>Gunneridae</taxon>
        <taxon>Pentapetalae</taxon>
        <taxon>asterids</taxon>
        <taxon>campanulids</taxon>
        <taxon>Asterales</taxon>
        <taxon>Asteraceae</taxon>
        <taxon>Asteroideae</taxon>
        <taxon>Anthemideae</taxon>
        <taxon>Anthemidinae</taxon>
        <taxon>Tanacetum</taxon>
    </lineage>
</organism>
<evidence type="ECO:0000256" key="1">
    <source>
        <dbReference type="SAM" id="MobiDB-lite"/>
    </source>
</evidence>
<reference evidence="2" key="1">
    <citation type="journal article" date="2019" name="Sci. Rep.">
        <title>Draft genome of Tanacetum cinerariifolium, the natural source of mosquito coil.</title>
        <authorList>
            <person name="Yamashiro T."/>
            <person name="Shiraishi A."/>
            <person name="Satake H."/>
            <person name="Nakayama K."/>
        </authorList>
    </citation>
    <scope>NUCLEOTIDE SEQUENCE</scope>
</reference>
<feature type="non-terminal residue" evidence="2">
    <location>
        <position position="82"/>
    </location>
</feature>
<name>A0A699XI27_TANCI</name>
<dbReference type="EMBL" id="BKCJ011864855">
    <property type="protein sequence ID" value="GFD59429.1"/>
    <property type="molecule type" value="Genomic_DNA"/>
</dbReference>
<feature type="region of interest" description="Disordered" evidence="1">
    <location>
        <begin position="1"/>
        <end position="82"/>
    </location>
</feature>
<gene>
    <name evidence="2" type="ORF">Tci_931398</name>
</gene>
<protein>
    <submittedName>
        <fullName evidence="2">Uncharacterized protein</fullName>
    </submittedName>
</protein>
<comment type="caution">
    <text evidence="2">The sequence shown here is derived from an EMBL/GenBank/DDBJ whole genome shotgun (WGS) entry which is preliminary data.</text>
</comment>
<evidence type="ECO:0000313" key="2">
    <source>
        <dbReference type="EMBL" id="GFD59429.1"/>
    </source>
</evidence>
<dbReference type="AlphaFoldDB" id="A0A699XI27"/>
<feature type="non-terminal residue" evidence="2">
    <location>
        <position position="1"/>
    </location>
</feature>
<accession>A0A699XI27</accession>
<proteinExistence type="predicted"/>
<sequence length="82" mass="9064">RAPAPPRRPDHLFRSQRRRARRGSPAPPARQSAAHPGYQEPGDAGPGQCRTEAAGLPRRRVAGPLRRPEKDPGRQQRPVHGQ</sequence>